<gene>
    <name evidence="8" type="primary">mprA4</name>
    <name evidence="8" type="ORF">AXFE_16070</name>
</gene>
<evidence type="ECO:0000256" key="6">
    <source>
        <dbReference type="PROSITE-ProRule" id="PRU00169"/>
    </source>
</evidence>
<dbReference type="GO" id="GO:0000976">
    <property type="term" value="F:transcription cis-regulatory region binding"/>
    <property type="evidence" value="ECO:0007669"/>
    <property type="project" value="TreeGrafter"/>
</dbReference>
<keyword evidence="2" id="KW-0902">Two-component regulatory system</keyword>
<dbReference type="EMBL" id="JXYS01000036">
    <property type="protein sequence ID" value="KJF17546.1"/>
    <property type="molecule type" value="Genomic_DNA"/>
</dbReference>
<evidence type="ECO:0000256" key="2">
    <source>
        <dbReference type="ARBA" id="ARBA00023012"/>
    </source>
</evidence>
<name>A0A0D8HKB8_9ACTN</name>
<evidence type="ECO:0000256" key="1">
    <source>
        <dbReference type="ARBA" id="ARBA00022553"/>
    </source>
</evidence>
<dbReference type="GO" id="GO:0006355">
    <property type="term" value="P:regulation of DNA-templated transcription"/>
    <property type="evidence" value="ECO:0007669"/>
    <property type="project" value="TreeGrafter"/>
</dbReference>
<dbReference type="InterPro" id="IPR039420">
    <property type="entry name" value="WalR-like"/>
</dbReference>
<keyword evidence="5" id="KW-0804">Transcription</keyword>
<dbReference type="Gene3D" id="3.40.50.2300">
    <property type="match status" value="1"/>
</dbReference>
<keyword evidence="9" id="KW-1185">Reference proteome</keyword>
<dbReference type="SUPFAM" id="SSF52172">
    <property type="entry name" value="CheY-like"/>
    <property type="match status" value="1"/>
</dbReference>
<evidence type="ECO:0000256" key="4">
    <source>
        <dbReference type="ARBA" id="ARBA00023125"/>
    </source>
</evidence>
<dbReference type="GO" id="GO:0005829">
    <property type="term" value="C:cytosol"/>
    <property type="evidence" value="ECO:0007669"/>
    <property type="project" value="TreeGrafter"/>
</dbReference>
<evidence type="ECO:0000256" key="3">
    <source>
        <dbReference type="ARBA" id="ARBA00023015"/>
    </source>
</evidence>
<dbReference type="InterPro" id="IPR001789">
    <property type="entry name" value="Sig_transdc_resp-reg_receiver"/>
</dbReference>
<evidence type="ECO:0000256" key="5">
    <source>
        <dbReference type="ARBA" id="ARBA00023163"/>
    </source>
</evidence>
<keyword evidence="4" id="KW-0238">DNA-binding</keyword>
<feature type="modified residue" description="4-aspartylphosphate" evidence="6">
    <location>
        <position position="61"/>
    </location>
</feature>
<reference evidence="8 9" key="1">
    <citation type="submission" date="2015-01" db="EMBL/GenBank/DDBJ databases">
        <title>Draft genome of the acidophilic iron oxidizer Acidithrix ferrooxidans strain Py-F3.</title>
        <authorList>
            <person name="Poehlein A."/>
            <person name="Eisen S."/>
            <person name="Schloemann M."/>
            <person name="Johnson B.D."/>
            <person name="Daniel R."/>
            <person name="Muehling M."/>
        </authorList>
    </citation>
    <scope>NUCLEOTIDE SEQUENCE [LARGE SCALE GENOMIC DNA]</scope>
    <source>
        <strain evidence="8 9">Py-F3</strain>
    </source>
</reference>
<sequence>MTNRIASQQIQRIVIVKDDRAVRDSIATVLRLKEYVIEPCKDGEDALLAIENEPPDAIILDIMMPKLDGLSATREIRRRGYKTPS</sequence>
<dbReference type="STRING" id="1280514.AXFE_16070"/>
<dbReference type="PROSITE" id="PS50110">
    <property type="entry name" value="RESPONSE_REGULATORY"/>
    <property type="match status" value="1"/>
</dbReference>
<dbReference type="PANTHER" id="PTHR48111">
    <property type="entry name" value="REGULATOR OF RPOS"/>
    <property type="match status" value="1"/>
</dbReference>
<organism evidence="8 9">
    <name type="scientific">Acidithrix ferrooxidans</name>
    <dbReference type="NCBI Taxonomy" id="1280514"/>
    <lineage>
        <taxon>Bacteria</taxon>
        <taxon>Bacillati</taxon>
        <taxon>Actinomycetota</taxon>
        <taxon>Acidimicrobiia</taxon>
        <taxon>Acidimicrobiales</taxon>
        <taxon>Acidimicrobiaceae</taxon>
        <taxon>Acidithrix</taxon>
    </lineage>
</organism>
<dbReference type="PANTHER" id="PTHR48111:SF1">
    <property type="entry name" value="TWO-COMPONENT RESPONSE REGULATOR ORR33"/>
    <property type="match status" value="1"/>
</dbReference>
<dbReference type="Pfam" id="PF00072">
    <property type="entry name" value="Response_reg"/>
    <property type="match status" value="1"/>
</dbReference>
<dbReference type="Proteomes" id="UP000032360">
    <property type="component" value="Unassembled WGS sequence"/>
</dbReference>
<evidence type="ECO:0000313" key="8">
    <source>
        <dbReference type="EMBL" id="KJF17546.1"/>
    </source>
</evidence>
<dbReference type="AlphaFoldDB" id="A0A0D8HKB8"/>
<feature type="domain" description="Response regulatory" evidence="7">
    <location>
        <begin position="12"/>
        <end position="85"/>
    </location>
</feature>
<proteinExistence type="predicted"/>
<accession>A0A0D8HKB8</accession>
<protein>
    <submittedName>
        <fullName evidence="8">Response regulator MprA</fullName>
    </submittedName>
</protein>
<dbReference type="GO" id="GO:0032993">
    <property type="term" value="C:protein-DNA complex"/>
    <property type="evidence" value="ECO:0007669"/>
    <property type="project" value="TreeGrafter"/>
</dbReference>
<comment type="caution">
    <text evidence="8">The sequence shown here is derived from an EMBL/GenBank/DDBJ whole genome shotgun (WGS) entry which is preliminary data.</text>
</comment>
<evidence type="ECO:0000259" key="7">
    <source>
        <dbReference type="PROSITE" id="PS50110"/>
    </source>
</evidence>
<dbReference type="GO" id="GO:0000156">
    <property type="term" value="F:phosphorelay response regulator activity"/>
    <property type="evidence" value="ECO:0007669"/>
    <property type="project" value="TreeGrafter"/>
</dbReference>
<keyword evidence="3" id="KW-0805">Transcription regulation</keyword>
<evidence type="ECO:0000313" key="9">
    <source>
        <dbReference type="Proteomes" id="UP000032360"/>
    </source>
</evidence>
<dbReference type="InterPro" id="IPR011006">
    <property type="entry name" value="CheY-like_superfamily"/>
</dbReference>
<keyword evidence="1 6" id="KW-0597">Phosphoprotein</keyword>